<dbReference type="RefSeq" id="WP_381445830.1">
    <property type="nucleotide sequence ID" value="NZ_JBHSNP010000027.1"/>
</dbReference>
<feature type="transmembrane region" description="Helical" evidence="1">
    <location>
        <begin position="33"/>
        <end position="55"/>
    </location>
</feature>
<accession>A0ABW0TYX7</accession>
<keyword evidence="1" id="KW-0472">Membrane</keyword>
<organism evidence="2 3">
    <name type="scientific">Sporosarcina koreensis</name>
    <dbReference type="NCBI Taxonomy" id="334735"/>
    <lineage>
        <taxon>Bacteria</taxon>
        <taxon>Bacillati</taxon>
        <taxon>Bacillota</taxon>
        <taxon>Bacilli</taxon>
        <taxon>Bacillales</taxon>
        <taxon>Caryophanaceae</taxon>
        <taxon>Sporosarcina</taxon>
    </lineage>
</organism>
<evidence type="ECO:0000313" key="2">
    <source>
        <dbReference type="EMBL" id="MFC5604259.1"/>
    </source>
</evidence>
<feature type="transmembrane region" description="Helical" evidence="1">
    <location>
        <begin position="7"/>
        <end position="27"/>
    </location>
</feature>
<sequence>MQNRIPLLMLLLVIGSVSLILSLTLSLPNVFEWMLLITGVLLNIASAVGLMIIGVKRTRGS</sequence>
<proteinExistence type="predicted"/>
<protein>
    <submittedName>
        <fullName evidence="2">Uncharacterized protein</fullName>
    </submittedName>
</protein>
<comment type="caution">
    <text evidence="2">The sequence shown here is derived from an EMBL/GenBank/DDBJ whole genome shotgun (WGS) entry which is preliminary data.</text>
</comment>
<reference evidence="3" key="1">
    <citation type="journal article" date="2019" name="Int. J. Syst. Evol. Microbiol.">
        <title>The Global Catalogue of Microorganisms (GCM) 10K type strain sequencing project: providing services to taxonomists for standard genome sequencing and annotation.</title>
        <authorList>
            <consortium name="The Broad Institute Genomics Platform"/>
            <consortium name="The Broad Institute Genome Sequencing Center for Infectious Disease"/>
            <person name="Wu L."/>
            <person name="Ma J."/>
        </authorList>
    </citation>
    <scope>NUCLEOTIDE SEQUENCE [LARGE SCALE GENOMIC DNA]</scope>
    <source>
        <strain evidence="3">KACC 11299</strain>
    </source>
</reference>
<keyword evidence="1" id="KW-0812">Transmembrane</keyword>
<dbReference type="Proteomes" id="UP001596071">
    <property type="component" value="Unassembled WGS sequence"/>
</dbReference>
<keyword evidence="3" id="KW-1185">Reference proteome</keyword>
<name>A0ABW0TYX7_9BACL</name>
<dbReference type="EMBL" id="JBHSNP010000027">
    <property type="protein sequence ID" value="MFC5604259.1"/>
    <property type="molecule type" value="Genomic_DNA"/>
</dbReference>
<evidence type="ECO:0000313" key="3">
    <source>
        <dbReference type="Proteomes" id="UP001596071"/>
    </source>
</evidence>
<gene>
    <name evidence="2" type="ORF">ACFPTP_13600</name>
</gene>
<keyword evidence="1" id="KW-1133">Transmembrane helix</keyword>
<evidence type="ECO:0000256" key="1">
    <source>
        <dbReference type="SAM" id="Phobius"/>
    </source>
</evidence>